<keyword evidence="3 6" id="KW-0812">Transmembrane</keyword>
<evidence type="ECO:0000256" key="3">
    <source>
        <dbReference type="ARBA" id="ARBA00022692"/>
    </source>
</evidence>
<evidence type="ECO:0000313" key="8">
    <source>
        <dbReference type="EMBL" id="MBJ7610610.1"/>
    </source>
</evidence>
<gene>
    <name evidence="8" type="ORF">JF887_14475</name>
</gene>
<reference evidence="8 9" key="1">
    <citation type="submission" date="2020-10" db="EMBL/GenBank/DDBJ databases">
        <title>Ca. Dormibacterota MAGs.</title>
        <authorList>
            <person name="Montgomery K."/>
        </authorList>
    </citation>
    <scope>NUCLEOTIDE SEQUENCE [LARGE SCALE GENOMIC DNA]</scope>
    <source>
        <strain evidence="8">Mitchell_Peninsula_5</strain>
    </source>
</reference>
<dbReference type="Proteomes" id="UP000614410">
    <property type="component" value="Unassembled WGS sequence"/>
</dbReference>
<name>A0A934NGX8_9BACT</name>
<sequence>MLLAVVAALFAFAGVSFIVVGLTTTRSAGTQSDLLEARLAQFSETGHHIVSLTEAELSLPFGDRVIKPVFDKLGKIMTRRMQGGQLQAIQERLNLAGRPGGLSAGGFVALQLIALVVGVVLGIGIALLLTLQPPMLYLAPVVGGVIGYLAPASTISRRIRKRQKEILLALPSALDLLTISVEAGLAFDAALSRVTDKYQNALSAEFTQVLNEVRLGRPRLEALDEMGRRNKVDELNNFLQAVIQSEQLGVGIANVLRIQSEEIRRRRRQRAEEAGQKAPIKMLIPMIGCIFPTLFIVLLGPAVIQVTKSFH</sequence>
<comment type="subcellular location">
    <subcellularLocation>
        <location evidence="1">Cell membrane</location>
        <topology evidence="1">Multi-pass membrane protein</topology>
    </subcellularLocation>
</comment>
<evidence type="ECO:0000259" key="7">
    <source>
        <dbReference type="Pfam" id="PF00482"/>
    </source>
</evidence>
<keyword evidence="2" id="KW-1003">Cell membrane</keyword>
<feature type="domain" description="Type II secretion system protein GspF" evidence="7">
    <location>
        <begin position="174"/>
        <end position="299"/>
    </location>
</feature>
<evidence type="ECO:0000256" key="6">
    <source>
        <dbReference type="SAM" id="Phobius"/>
    </source>
</evidence>
<evidence type="ECO:0000256" key="2">
    <source>
        <dbReference type="ARBA" id="ARBA00022475"/>
    </source>
</evidence>
<accession>A0A934NGX8</accession>
<keyword evidence="5 6" id="KW-0472">Membrane</keyword>
<feature type="transmembrane region" description="Helical" evidence="6">
    <location>
        <begin position="136"/>
        <end position="154"/>
    </location>
</feature>
<dbReference type="EMBL" id="JAEKNN010000068">
    <property type="protein sequence ID" value="MBJ7610610.1"/>
    <property type="molecule type" value="Genomic_DNA"/>
</dbReference>
<proteinExistence type="predicted"/>
<evidence type="ECO:0000256" key="1">
    <source>
        <dbReference type="ARBA" id="ARBA00004651"/>
    </source>
</evidence>
<comment type="caution">
    <text evidence="8">The sequence shown here is derived from an EMBL/GenBank/DDBJ whole genome shotgun (WGS) entry which is preliminary data.</text>
</comment>
<dbReference type="Pfam" id="PF00482">
    <property type="entry name" value="T2SSF"/>
    <property type="match status" value="1"/>
</dbReference>
<dbReference type="InterPro" id="IPR018076">
    <property type="entry name" value="T2SS_GspF_dom"/>
</dbReference>
<feature type="transmembrane region" description="Helical" evidence="6">
    <location>
        <begin position="108"/>
        <end position="129"/>
    </location>
</feature>
<evidence type="ECO:0000313" key="9">
    <source>
        <dbReference type="Proteomes" id="UP000614410"/>
    </source>
</evidence>
<dbReference type="AlphaFoldDB" id="A0A934NGX8"/>
<protein>
    <submittedName>
        <fullName evidence="8">Type II secretion system F family protein</fullName>
    </submittedName>
</protein>
<dbReference type="PANTHER" id="PTHR35007">
    <property type="entry name" value="INTEGRAL MEMBRANE PROTEIN-RELATED"/>
    <property type="match status" value="1"/>
</dbReference>
<keyword evidence="4 6" id="KW-1133">Transmembrane helix</keyword>
<evidence type="ECO:0000256" key="5">
    <source>
        <dbReference type="ARBA" id="ARBA00023136"/>
    </source>
</evidence>
<dbReference type="GO" id="GO:0005886">
    <property type="term" value="C:plasma membrane"/>
    <property type="evidence" value="ECO:0007669"/>
    <property type="project" value="UniProtKB-SubCell"/>
</dbReference>
<evidence type="ECO:0000256" key="4">
    <source>
        <dbReference type="ARBA" id="ARBA00022989"/>
    </source>
</evidence>
<organism evidence="8 9">
    <name type="scientific">Candidatus Amunia macphersoniae</name>
    <dbReference type="NCBI Taxonomy" id="3127014"/>
    <lineage>
        <taxon>Bacteria</taxon>
        <taxon>Bacillati</taxon>
        <taxon>Candidatus Dormiibacterota</taxon>
        <taxon>Candidatus Dormibacteria</taxon>
        <taxon>Candidatus Aeolococcales</taxon>
        <taxon>Candidatus Aeolococcaceae</taxon>
        <taxon>Candidatus Amunia</taxon>
    </lineage>
</organism>
<feature type="transmembrane region" description="Helical" evidence="6">
    <location>
        <begin position="283"/>
        <end position="304"/>
    </location>
</feature>
<dbReference type="PANTHER" id="PTHR35007:SF2">
    <property type="entry name" value="PILUS ASSEMBLE PROTEIN"/>
    <property type="match status" value="1"/>
</dbReference>